<accession>A0A2N6CVX4</accession>
<gene>
    <name evidence="7" type="ORF">C0630_11460</name>
</gene>
<comment type="similarity">
    <text evidence="3">Belongs to the HNH nuclease family.</text>
</comment>
<dbReference type="InterPro" id="IPR003615">
    <property type="entry name" value="HNH_nuc"/>
</dbReference>
<feature type="region of interest" description="Disordered" evidence="5">
    <location>
        <begin position="1"/>
        <end position="26"/>
    </location>
</feature>
<evidence type="ECO:0000313" key="8">
    <source>
        <dbReference type="Proteomes" id="UP000235015"/>
    </source>
</evidence>
<dbReference type="NCBIfam" id="NF008448">
    <property type="entry name" value="PRK11295.1"/>
    <property type="match status" value="1"/>
</dbReference>
<evidence type="ECO:0000256" key="5">
    <source>
        <dbReference type="SAM" id="MobiDB-lite"/>
    </source>
</evidence>
<dbReference type="RefSeq" id="WP_273439565.1">
    <property type="nucleotide sequence ID" value="NZ_PKUN01000018.1"/>
</dbReference>
<evidence type="ECO:0000313" key="7">
    <source>
        <dbReference type="EMBL" id="PLX61389.1"/>
    </source>
</evidence>
<dbReference type="CDD" id="cd00085">
    <property type="entry name" value="HNHc"/>
    <property type="match status" value="1"/>
</dbReference>
<dbReference type="AlphaFoldDB" id="A0A2N6CVX4"/>
<dbReference type="SMART" id="SM00507">
    <property type="entry name" value="HNHc"/>
    <property type="match status" value="1"/>
</dbReference>
<dbReference type="STRING" id="1111735.GCA_000428045_02604"/>
<name>A0A2N6CVX4_9GAMM</name>
<dbReference type="Pfam" id="PF01844">
    <property type="entry name" value="HNH"/>
    <property type="match status" value="1"/>
</dbReference>
<organism evidence="7 8">
    <name type="scientific">Sedimenticola selenatireducens</name>
    <dbReference type="NCBI Taxonomy" id="191960"/>
    <lineage>
        <taxon>Bacteria</taxon>
        <taxon>Pseudomonadati</taxon>
        <taxon>Pseudomonadota</taxon>
        <taxon>Gammaproteobacteria</taxon>
        <taxon>Chromatiales</taxon>
        <taxon>Sedimenticolaceae</taxon>
        <taxon>Sedimenticola</taxon>
    </lineage>
</organism>
<dbReference type="GO" id="GO:0005829">
    <property type="term" value="C:cytosol"/>
    <property type="evidence" value="ECO:0007669"/>
    <property type="project" value="TreeGrafter"/>
</dbReference>
<dbReference type="InterPro" id="IPR002711">
    <property type="entry name" value="HNH"/>
</dbReference>
<sequence>MASDNSRSKLDRVVADARRAREEREKGYRERALKLYPWVCGRCAREFTRDNLRELTVHHRDHNHDNNPPDGSNWELLCIYCHDNEHSRYIDSEYGDASADAQKSSATHNPFADLASLLKGKK</sequence>
<dbReference type="Proteomes" id="UP000235015">
    <property type="component" value="Unassembled WGS sequence"/>
</dbReference>
<evidence type="ECO:0000256" key="2">
    <source>
        <dbReference type="ARBA" id="ARBA00022801"/>
    </source>
</evidence>
<keyword evidence="1" id="KW-0540">Nuclease</keyword>
<keyword evidence="2" id="KW-0378">Hydrolase</keyword>
<evidence type="ECO:0000256" key="1">
    <source>
        <dbReference type="ARBA" id="ARBA00022722"/>
    </source>
</evidence>
<comment type="caution">
    <text evidence="7">The sequence shown here is derived from an EMBL/GenBank/DDBJ whole genome shotgun (WGS) entry which is preliminary data.</text>
</comment>
<reference evidence="7 8" key="1">
    <citation type="submission" date="2017-11" db="EMBL/GenBank/DDBJ databases">
        <title>Genome-resolved metagenomics identifies genetic mobility, metabolic interactions, and unexpected diversity in perchlorate-reducing communities.</title>
        <authorList>
            <person name="Barnum T.P."/>
            <person name="Figueroa I.A."/>
            <person name="Carlstrom C.I."/>
            <person name="Lucas L.N."/>
            <person name="Engelbrektson A.L."/>
            <person name="Coates J.D."/>
        </authorList>
    </citation>
    <scope>NUCLEOTIDE SEQUENCE [LARGE SCALE GENOMIC DNA]</scope>
    <source>
        <strain evidence="7">BM301</strain>
    </source>
</reference>
<proteinExistence type="inferred from homology"/>
<evidence type="ECO:0000256" key="4">
    <source>
        <dbReference type="ARBA" id="ARBA00040194"/>
    </source>
</evidence>
<dbReference type="GO" id="GO:0004519">
    <property type="term" value="F:endonuclease activity"/>
    <property type="evidence" value="ECO:0007669"/>
    <property type="project" value="UniProtKB-KW"/>
</dbReference>
<protein>
    <recommendedName>
        <fullName evidence="4">Putative HNH nuclease YajD</fullName>
    </recommendedName>
</protein>
<dbReference type="PANTHER" id="PTHR41286:SF1">
    <property type="entry name" value="HNH NUCLEASE YAJD-RELATED"/>
    <property type="match status" value="1"/>
</dbReference>
<dbReference type="PANTHER" id="PTHR41286">
    <property type="entry name" value="HNH NUCLEASE YAJD-RELATED"/>
    <property type="match status" value="1"/>
</dbReference>
<keyword evidence="7" id="KW-0255">Endonuclease</keyword>
<dbReference type="EMBL" id="PKUN01000018">
    <property type="protein sequence ID" value="PLX61389.1"/>
    <property type="molecule type" value="Genomic_DNA"/>
</dbReference>
<feature type="domain" description="HNH nuclease" evidence="6">
    <location>
        <begin position="28"/>
        <end position="83"/>
    </location>
</feature>
<dbReference type="GO" id="GO:0003676">
    <property type="term" value="F:nucleic acid binding"/>
    <property type="evidence" value="ECO:0007669"/>
    <property type="project" value="InterPro"/>
</dbReference>
<evidence type="ECO:0000256" key="3">
    <source>
        <dbReference type="ARBA" id="ARBA00038412"/>
    </source>
</evidence>
<dbReference type="GO" id="GO:0008270">
    <property type="term" value="F:zinc ion binding"/>
    <property type="evidence" value="ECO:0007669"/>
    <property type="project" value="InterPro"/>
</dbReference>
<evidence type="ECO:0000259" key="6">
    <source>
        <dbReference type="SMART" id="SM00507"/>
    </source>
</evidence>
<dbReference type="GO" id="GO:0016787">
    <property type="term" value="F:hydrolase activity"/>
    <property type="evidence" value="ECO:0007669"/>
    <property type="project" value="UniProtKB-KW"/>
</dbReference>